<protein>
    <submittedName>
        <fullName evidence="2">Uncharacterized protein</fullName>
    </submittedName>
</protein>
<feature type="chain" id="PRO_5015591703" evidence="1">
    <location>
        <begin position="23"/>
        <end position="356"/>
    </location>
</feature>
<accession>A0A2S3VQV0</accession>
<evidence type="ECO:0000256" key="1">
    <source>
        <dbReference type="SAM" id="SignalP"/>
    </source>
</evidence>
<evidence type="ECO:0000313" key="3">
    <source>
        <dbReference type="Proteomes" id="UP000237440"/>
    </source>
</evidence>
<comment type="caution">
    <text evidence="2">The sequence shown here is derived from an EMBL/GenBank/DDBJ whole genome shotgun (WGS) entry which is preliminary data.</text>
</comment>
<name>A0A2S3VQV0_9PSED</name>
<keyword evidence="3" id="KW-1185">Reference proteome</keyword>
<dbReference type="EMBL" id="MUJK01000003">
    <property type="protein sequence ID" value="POF42328.1"/>
    <property type="molecule type" value="Genomic_DNA"/>
</dbReference>
<proteinExistence type="predicted"/>
<dbReference type="OrthoDB" id="9135551at2"/>
<feature type="signal peptide" evidence="1">
    <location>
        <begin position="1"/>
        <end position="22"/>
    </location>
</feature>
<dbReference type="Proteomes" id="UP000237440">
    <property type="component" value="Unassembled WGS sequence"/>
</dbReference>
<sequence length="356" mass="37600">MRILTKLGGALLLLSATVPIYADDCGVAGTIVGNVEKRVGDQVKKEKVDLKARFFNDGSIAVRAGLAVNPDGGAGSYTVGDHGFTYIANGLSILRNGKADGCDLKCSKEFAKAEVKGFQAGTAEFCVYAMEAEPLKAGRDLISCGPGRIIVGNGKGRLKLGGMLETVTGQQVQSYVSTTSRKHLVNGTEQHLDSESLPIAVTPRVDLLGKVVWVGGAGLTSTFALIGDKGPAFGEGSIALHQLLRTGAIAEQKTGPIAKKDRCGPGELSLRPPFQSRPDLVDDRCQPGYTAKSQSDIRAYTGIVNKLDFVILGQANFPTIGRVIQEEVSVTSIKDKADKSGYTKDKIDKMLACLGN</sequence>
<keyword evidence="1" id="KW-0732">Signal</keyword>
<organism evidence="2 3">
    <name type="scientific">Pseudomonas laurylsulfativorans</name>
    <dbReference type="NCBI Taxonomy" id="1943631"/>
    <lineage>
        <taxon>Bacteria</taxon>
        <taxon>Pseudomonadati</taxon>
        <taxon>Pseudomonadota</taxon>
        <taxon>Gammaproteobacteria</taxon>
        <taxon>Pseudomonadales</taxon>
        <taxon>Pseudomonadaceae</taxon>
        <taxon>Pseudomonas</taxon>
    </lineage>
</organism>
<dbReference type="AlphaFoldDB" id="A0A2S3VQV0"/>
<reference evidence="3" key="1">
    <citation type="submission" date="2017-02" db="EMBL/GenBank/DDBJ databases">
        <authorList>
            <person name="Furmanczyk E.M."/>
        </authorList>
    </citation>
    <scope>NUCLEOTIDE SEQUENCE [LARGE SCALE GENOMIC DNA]</scope>
    <source>
        <strain evidence="3">AP3_22</strain>
    </source>
</reference>
<gene>
    <name evidence="2" type="ORF">B0D71_12940</name>
</gene>
<evidence type="ECO:0000313" key="2">
    <source>
        <dbReference type="EMBL" id="POF42328.1"/>
    </source>
</evidence>
<dbReference type="RefSeq" id="WP_103395127.1">
    <property type="nucleotide sequence ID" value="NZ_MUJK01000003.1"/>
</dbReference>